<feature type="region of interest" description="Disordered" evidence="1">
    <location>
        <begin position="24"/>
        <end position="64"/>
    </location>
</feature>
<dbReference type="EMBL" id="FXAN01000083">
    <property type="protein sequence ID" value="SMG01840.1"/>
    <property type="molecule type" value="Genomic_DNA"/>
</dbReference>
<dbReference type="Proteomes" id="UP000198460">
    <property type="component" value="Unassembled WGS sequence"/>
</dbReference>
<reference evidence="2 3" key="1">
    <citation type="submission" date="2017-04" db="EMBL/GenBank/DDBJ databases">
        <authorList>
            <person name="Afonso C.L."/>
            <person name="Miller P.J."/>
            <person name="Scott M.A."/>
            <person name="Spackman E."/>
            <person name="Goraichik I."/>
            <person name="Dimitrov K.M."/>
            <person name="Suarez D.L."/>
            <person name="Swayne D.E."/>
        </authorList>
    </citation>
    <scope>NUCLEOTIDE SEQUENCE [LARGE SCALE GENOMIC DNA]</scope>
    <source>
        <strain evidence="2">LMG 28154</strain>
    </source>
</reference>
<gene>
    <name evidence="2" type="ORF">BSIN_0740</name>
</gene>
<sequence length="64" mass="7314">MESLEKVRRYDAVGLRRCNRVFQGSGKKAAASGPWRKRRRRPNGNWDASSANGMRPVDSLQRIL</sequence>
<evidence type="ECO:0000313" key="2">
    <source>
        <dbReference type="EMBL" id="SMG01840.1"/>
    </source>
</evidence>
<organism evidence="2 3">
    <name type="scientific">Burkholderia singularis</name>
    <dbReference type="NCBI Taxonomy" id="1503053"/>
    <lineage>
        <taxon>Bacteria</taxon>
        <taxon>Pseudomonadati</taxon>
        <taxon>Pseudomonadota</taxon>
        <taxon>Betaproteobacteria</taxon>
        <taxon>Burkholderiales</taxon>
        <taxon>Burkholderiaceae</taxon>
        <taxon>Burkholderia</taxon>
        <taxon>pseudomallei group</taxon>
    </lineage>
</organism>
<name>A0A238H9F8_9BURK</name>
<accession>A0A238H9F8</accession>
<protein>
    <submittedName>
        <fullName evidence="2">Uncharacterized protein</fullName>
    </submittedName>
</protein>
<proteinExistence type="predicted"/>
<evidence type="ECO:0000256" key="1">
    <source>
        <dbReference type="SAM" id="MobiDB-lite"/>
    </source>
</evidence>
<evidence type="ECO:0000313" key="3">
    <source>
        <dbReference type="Proteomes" id="UP000198460"/>
    </source>
</evidence>
<dbReference type="AlphaFoldDB" id="A0A238H9F8"/>